<organism evidence="5">
    <name type="scientific">Pricia antarctica</name>
    <dbReference type="NCBI Taxonomy" id="641691"/>
    <lineage>
        <taxon>Bacteria</taxon>
        <taxon>Pseudomonadati</taxon>
        <taxon>Bacteroidota</taxon>
        <taxon>Flavobacteriia</taxon>
        <taxon>Flavobacteriales</taxon>
        <taxon>Flavobacteriaceae</taxon>
        <taxon>Pricia</taxon>
    </lineage>
</organism>
<dbReference type="InterPro" id="IPR052063">
    <property type="entry name" value="Polysaccharide_Lyase_1"/>
</dbReference>
<feature type="compositionally biased region" description="Basic and acidic residues" evidence="3">
    <location>
        <begin position="611"/>
        <end position="621"/>
    </location>
</feature>
<feature type="region of interest" description="Disordered" evidence="3">
    <location>
        <begin position="104"/>
        <end position="202"/>
    </location>
</feature>
<evidence type="ECO:0000256" key="2">
    <source>
        <dbReference type="ARBA" id="ARBA00023180"/>
    </source>
</evidence>
<keyword evidence="1" id="KW-0479">Metal-binding</keyword>
<dbReference type="Proteomes" id="UP000886191">
    <property type="component" value="Unassembled WGS sequence"/>
</dbReference>
<evidence type="ECO:0000313" key="5">
    <source>
        <dbReference type="EMBL" id="HEA22206.1"/>
    </source>
</evidence>
<dbReference type="PANTHER" id="PTHR42970:SF1">
    <property type="entry name" value="PECTATE LYASE C-RELATED"/>
    <property type="match status" value="1"/>
</dbReference>
<dbReference type="SUPFAM" id="SSF51126">
    <property type="entry name" value="Pectin lyase-like"/>
    <property type="match status" value="1"/>
</dbReference>
<name>A0A831QT54_9FLAO</name>
<dbReference type="EMBL" id="DRGL01000053">
    <property type="protein sequence ID" value="HEA22206.1"/>
    <property type="molecule type" value="Genomic_DNA"/>
</dbReference>
<evidence type="ECO:0000256" key="3">
    <source>
        <dbReference type="SAM" id="MobiDB-lite"/>
    </source>
</evidence>
<dbReference type="Gene3D" id="2.160.20.10">
    <property type="entry name" value="Single-stranded right-handed beta-helix, Pectin lyase-like"/>
    <property type="match status" value="1"/>
</dbReference>
<dbReference type="GO" id="GO:0046872">
    <property type="term" value="F:metal ion binding"/>
    <property type="evidence" value="ECO:0007669"/>
    <property type="project" value="UniProtKB-KW"/>
</dbReference>
<reference evidence="5" key="1">
    <citation type="journal article" date="2020" name="mSystems">
        <title>Genome- and Community-Level Interaction Insights into Carbon Utilization and Element Cycling Functions of Hydrothermarchaeota in Hydrothermal Sediment.</title>
        <authorList>
            <person name="Zhou Z."/>
            <person name="Liu Y."/>
            <person name="Xu W."/>
            <person name="Pan J."/>
            <person name="Luo Z.H."/>
            <person name="Li M."/>
        </authorList>
    </citation>
    <scope>NUCLEOTIDE SEQUENCE [LARGE SCALE GENOMIC DNA]</scope>
    <source>
        <strain evidence="5">HyVt-345</strain>
    </source>
</reference>
<keyword evidence="2" id="KW-0325">Glycoprotein</keyword>
<feature type="compositionally biased region" description="Basic and acidic residues" evidence="3">
    <location>
        <begin position="106"/>
        <end position="132"/>
    </location>
</feature>
<feature type="region of interest" description="Disordered" evidence="3">
    <location>
        <begin position="604"/>
        <end position="625"/>
    </location>
</feature>
<feature type="domain" description="RapA2 cadherin-like" evidence="4">
    <location>
        <begin position="49"/>
        <end position="101"/>
    </location>
</feature>
<dbReference type="InterPro" id="IPR011050">
    <property type="entry name" value="Pectin_lyase_fold/virulence"/>
</dbReference>
<comment type="caution">
    <text evidence="5">The sequence shown here is derived from an EMBL/GenBank/DDBJ whole genome shotgun (WGS) entry which is preliminary data.</text>
</comment>
<dbReference type="PROSITE" id="PS51257">
    <property type="entry name" value="PROKAR_LIPOPROTEIN"/>
    <property type="match status" value="1"/>
</dbReference>
<dbReference type="InterPro" id="IPR040853">
    <property type="entry name" value="RapA2_cadherin-like"/>
</dbReference>
<evidence type="ECO:0000259" key="4">
    <source>
        <dbReference type="Pfam" id="PF17803"/>
    </source>
</evidence>
<dbReference type="PANTHER" id="PTHR42970">
    <property type="entry name" value="PECTATE LYASE C-RELATED"/>
    <property type="match status" value="1"/>
</dbReference>
<sequence length="637" mass="70900">MKSPIFKVIQLMVSVIVLSLIFSCSKDTDLLADYIIAENHNEISVTNLVVDDSYVITTNAEIVLDVLYNDSYSNPDKVKIVEVSQPNEGTVVINEDNTLTFIPESKNLDSSHAETPKELDIKYDEPIEEKSEPLIVDEDNSKDTDSPSNDVPMEEIPAETNNPVQHIESEPEQQTESPAEKEKNENFTYTVETEDENGKTTNETGEVEVKFDYGELTAFPEAEGFGKNTIGGRGGVVIHVTNLSDNGPGSLRNALEKIQGKRTIVFDVSGYIVLKSQLKIRTGYGEVTIAGQTAPGEGITLRGHGIEIWDSEVIIRYLRIRVGTEQHNPEELELDAIRIGRVKSGITNNIIVDHCSFSWATDELASINSVTEGASIQNVTYQNCIMAEAIISRYGMLVGAGVSRISVYNNLFAHNAQRNIRNSYSAPEIEFEFINNIIYDYNRATEISFGNTIDIIGNIYKINSSPEDTYAISYGRSPLKPDYNPAKGNIHQSDNRTINTNFAKTNSKFDLYGKSNRVITHSLINPTPSVDLENKLLNDLGANIYESPVDKRILEEYKTSTGSQVSSYTDTELFFGGYPILKSESRPNNYDMDRDGMSDSWEILHSLDPSNPKDGKEDKNGDGFTNLEDFLHSLTIK</sequence>
<accession>A0A831QT54</accession>
<dbReference type="AlphaFoldDB" id="A0A831QT54"/>
<protein>
    <recommendedName>
        <fullName evidence="4">RapA2 cadherin-like domain-containing protein</fullName>
    </recommendedName>
</protein>
<proteinExistence type="predicted"/>
<dbReference type="InterPro" id="IPR012334">
    <property type="entry name" value="Pectin_lyas_fold"/>
</dbReference>
<gene>
    <name evidence="5" type="ORF">ENH87_14980</name>
</gene>
<evidence type="ECO:0000256" key="1">
    <source>
        <dbReference type="ARBA" id="ARBA00022723"/>
    </source>
</evidence>
<dbReference type="Pfam" id="PF17803">
    <property type="entry name" value="Cadherin_4"/>
    <property type="match status" value="1"/>
</dbReference>